<dbReference type="EMBL" id="CP054003">
    <property type="protein sequence ID" value="QKH85642.1"/>
    <property type="molecule type" value="Genomic_DNA"/>
</dbReference>
<reference evidence="1 2" key="1">
    <citation type="submission" date="2020-05" db="EMBL/GenBank/DDBJ databases">
        <title>FDA dAtabase for Regulatory Grade micrObial Sequences (FDA-ARGOS): Supporting development and validation of Infectious Disease Dx tests.</title>
        <authorList>
            <person name="Bojja K."/>
            <person name="Kessler A."/>
            <person name="Tallon L."/>
            <person name="Sadzewicz L."/>
            <person name="Zhao X."/>
            <person name="Vavikolanu K."/>
            <person name="Mehta A."/>
            <person name="Aluvathingal J."/>
            <person name="Nadendla S."/>
            <person name="Myers T."/>
            <person name="Yan Y."/>
            <person name="Sichtig H."/>
        </authorList>
    </citation>
    <scope>NUCLEOTIDE SEQUENCE [LARGE SCALE GENOMIC DNA]</scope>
    <source>
        <strain evidence="1 2">FDAARGOS_763</strain>
    </source>
</reference>
<dbReference type="Proteomes" id="UP000501467">
    <property type="component" value="Chromosome"/>
</dbReference>
<name>A0AAP9NEB8_BACFG</name>
<organism evidence="1 2">
    <name type="scientific">Bacteroides fragilis</name>
    <dbReference type="NCBI Taxonomy" id="817"/>
    <lineage>
        <taxon>Bacteria</taxon>
        <taxon>Pseudomonadati</taxon>
        <taxon>Bacteroidota</taxon>
        <taxon>Bacteroidia</taxon>
        <taxon>Bacteroidales</taxon>
        <taxon>Bacteroidaceae</taxon>
        <taxon>Bacteroides</taxon>
    </lineage>
</organism>
<dbReference type="RefSeq" id="WP_139018704.1">
    <property type="nucleotide sequence ID" value="NZ_CP018937.1"/>
</dbReference>
<dbReference type="AlphaFoldDB" id="A0AAP9NEB8"/>
<gene>
    <name evidence="1" type="ORF">FOC69_15205</name>
</gene>
<accession>A0AAP9NEB8</accession>
<evidence type="ECO:0000313" key="2">
    <source>
        <dbReference type="Proteomes" id="UP000501467"/>
    </source>
</evidence>
<evidence type="ECO:0000313" key="1">
    <source>
        <dbReference type="EMBL" id="QKH85642.1"/>
    </source>
</evidence>
<protein>
    <submittedName>
        <fullName evidence="1">Uncharacterized protein</fullName>
    </submittedName>
</protein>
<sequence length="84" mass="10024">MEPSVGIMITFGHIFRESPNVSYRVNHADIIFNQLYLIELLYPENKKIECFHIIKSRYNEEKFNQAINELGKLKDEIIALKQYY</sequence>
<proteinExistence type="predicted"/>